<organism evidence="1 2">
    <name type="scientific">Coraliomargarita akajimensis (strain DSM 45221 / IAM 15411 / JCM 23193 / KCTC 12865 / 04OKA010-24)</name>
    <dbReference type="NCBI Taxonomy" id="583355"/>
    <lineage>
        <taxon>Bacteria</taxon>
        <taxon>Pseudomonadati</taxon>
        <taxon>Verrucomicrobiota</taxon>
        <taxon>Opitutia</taxon>
        <taxon>Puniceicoccales</taxon>
        <taxon>Coraliomargaritaceae</taxon>
        <taxon>Coraliomargarita</taxon>
    </lineage>
</organism>
<dbReference type="AlphaFoldDB" id="D5EI58"/>
<protein>
    <submittedName>
        <fullName evidence="1">Uncharacterized protein</fullName>
    </submittedName>
</protein>
<name>D5EI58_CORAD</name>
<dbReference type="HOGENOM" id="CLU_2154094_0_0_0"/>
<dbReference type="KEGG" id="caa:Caka_3085"/>
<dbReference type="EMBL" id="CP001998">
    <property type="protein sequence ID" value="ADE56098.1"/>
    <property type="molecule type" value="Genomic_DNA"/>
</dbReference>
<evidence type="ECO:0000313" key="2">
    <source>
        <dbReference type="Proteomes" id="UP000000925"/>
    </source>
</evidence>
<gene>
    <name evidence="1" type="ordered locus">Caka_3085</name>
</gene>
<sequence length="111" mass="12060">MASPSSTLANRMKQKLPLIVILIASALTVFGTMIHNRIQRACVDHGDLYSNSQTVKKHSFAVTEVDIAKEDKAVYLEIYASTGGLGLLSLVNFALLTGTLLWVHTQDTSKA</sequence>
<reference evidence="1 2" key="1">
    <citation type="journal article" date="2010" name="Stand. Genomic Sci.">
        <title>Complete genome sequence of Coraliomargarita akajimensis type strain (04OKA010-24).</title>
        <authorList>
            <person name="Mavromatis K."/>
            <person name="Abt B."/>
            <person name="Brambilla E."/>
            <person name="Lapidus A."/>
            <person name="Copeland A."/>
            <person name="Deshpande S."/>
            <person name="Nolan M."/>
            <person name="Lucas S."/>
            <person name="Tice H."/>
            <person name="Cheng J.F."/>
            <person name="Han C."/>
            <person name="Detter J.C."/>
            <person name="Woyke T."/>
            <person name="Goodwin L."/>
            <person name="Pitluck S."/>
            <person name="Held B."/>
            <person name="Brettin T."/>
            <person name="Tapia R."/>
            <person name="Ivanova N."/>
            <person name="Mikhailova N."/>
            <person name="Pati A."/>
            <person name="Liolios K."/>
            <person name="Chen A."/>
            <person name="Palaniappan K."/>
            <person name="Land M."/>
            <person name="Hauser L."/>
            <person name="Chang Y.J."/>
            <person name="Jeffries C.D."/>
            <person name="Rohde M."/>
            <person name="Goker M."/>
            <person name="Bristow J."/>
            <person name="Eisen J.A."/>
            <person name="Markowitz V."/>
            <person name="Hugenholtz P."/>
            <person name="Klenk H.P."/>
            <person name="Kyrpides N.C."/>
        </authorList>
    </citation>
    <scope>NUCLEOTIDE SEQUENCE [LARGE SCALE GENOMIC DNA]</scope>
    <source>
        <strain evidence="2">DSM 45221 / IAM 15411 / JCM 23193 / KCTC 12865</strain>
    </source>
</reference>
<proteinExistence type="predicted"/>
<evidence type="ECO:0000313" key="1">
    <source>
        <dbReference type="EMBL" id="ADE56098.1"/>
    </source>
</evidence>
<dbReference type="Proteomes" id="UP000000925">
    <property type="component" value="Chromosome"/>
</dbReference>
<accession>D5EI58</accession>
<keyword evidence="2" id="KW-1185">Reference proteome</keyword>
<dbReference type="STRING" id="583355.Caka_3085"/>